<dbReference type="PROSITE" id="PS50937">
    <property type="entry name" value="HTH_MERR_2"/>
    <property type="match status" value="1"/>
</dbReference>
<dbReference type="InterPro" id="IPR047057">
    <property type="entry name" value="MerR_fam"/>
</dbReference>
<dbReference type="EMBL" id="JBHLYQ010000073">
    <property type="protein sequence ID" value="MFC0082125.1"/>
    <property type="molecule type" value="Genomic_DNA"/>
</dbReference>
<dbReference type="InterPro" id="IPR000551">
    <property type="entry name" value="MerR-type_HTH_dom"/>
</dbReference>
<feature type="domain" description="HTH merR-type" evidence="2">
    <location>
        <begin position="5"/>
        <end position="73"/>
    </location>
</feature>
<organism evidence="3 4">
    <name type="scientific">Aciditerrimonas ferrireducens</name>
    <dbReference type="NCBI Taxonomy" id="667306"/>
    <lineage>
        <taxon>Bacteria</taxon>
        <taxon>Bacillati</taxon>
        <taxon>Actinomycetota</taxon>
        <taxon>Acidimicrobiia</taxon>
        <taxon>Acidimicrobiales</taxon>
        <taxon>Acidimicrobiaceae</taxon>
        <taxon>Aciditerrimonas</taxon>
    </lineage>
</organism>
<gene>
    <name evidence="3" type="ORF">ACFFRE_08180</name>
</gene>
<dbReference type="PANTHER" id="PTHR30204">
    <property type="entry name" value="REDOX-CYCLING DRUG-SENSING TRANSCRIPTIONAL ACTIVATOR SOXR"/>
    <property type="match status" value="1"/>
</dbReference>
<dbReference type="RefSeq" id="WP_377789570.1">
    <property type="nucleotide sequence ID" value="NZ_JBHLYQ010000073.1"/>
</dbReference>
<evidence type="ECO:0000259" key="2">
    <source>
        <dbReference type="PROSITE" id="PS50937"/>
    </source>
</evidence>
<dbReference type="SMART" id="SM00422">
    <property type="entry name" value="HTH_MERR"/>
    <property type="match status" value="1"/>
</dbReference>
<protein>
    <submittedName>
        <fullName evidence="3">MerR family transcriptional regulator</fullName>
    </submittedName>
</protein>
<keyword evidence="4" id="KW-1185">Reference proteome</keyword>
<dbReference type="Proteomes" id="UP001589788">
    <property type="component" value="Unassembled WGS sequence"/>
</dbReference>
<proteinExistence type="predicted"/>
<evidence type="ECO:0000313" key="3">
    <source>
        <dbReference type="EMBL" id="MFC0082125.1"/>
    </source>
</evidence>
<dbReference type="Gene3D" id="1.10.1660.10">
    <property type="match status" value="2"/>
</dbReference>
<accession>A0ABV6C345</accession>
<dbReference type="InterPro" id="IPR009061">
    <property type="entry name" value="DNA-bd_dom_put_sf"/>
</dbReference>
<sequence>MESVELRVEELAAAAGVRVDTVRYYQAKGLLPPPRRAGRVALYDERHLERLRRVKALQAKGLSLAVIQRVLDGGLDPADEALLGAVSDRGAPDETLMDLEDLARRTGIPEALLQAVVAEGLLVPVRRAGQSGYTEQDASAARAGLTLLSFGLPLSELLGLAGRHHEHVVELCERAVALFDEHVRTPLRADPSLSPEEQASRLVAAFEALLPAVTTLVAHHFARVLLDRATRHLEAVGSAPERAAAGRVRP</sequence>
<dbReference type="PANTHER" id="PTHR30204:SF93">
    <property type="entry name" value="HTH MERR-TYPE DOMAIN-CONTAINING PROTEIN"/>
    <property type="match status" value="1"/>
</dbReference>
<dbReference type="Pfam" id="PF13411">
    <property type="entry name" value="MerR_1"/>
    <property type="match status" value="1"/>
</dbReference>
<name>A0ABV6C345_9ACTN</name>
<evidence type="ECO:0000256" key="1">
    <source>
        <dbReference type="ARBA" id="ARBA00023125"/>
    </source>
</evidence>
<dbReference type="SUPFAM" id="SSF46955">
    <property type="entry name" value="Putative DNA-binding domain"/>
    <property type="match status" value="2"/>
</dbReference>
<keyword evidence="1" id="KW-0238">DNA-binding</keyword>
<evidence type="ECO:0000313" key="4">
    <source>
        <dbReference type="Proteomes" id="UP001589788"/>
    </source>
</evidence>
<dbReference type="PRINTS" id="PR00040">
    <property type="entry name" value="HTHMERR"/>
</dbReference>
<reference evidence="3 4" key="1">
    <citation type="submission" date="2024-09" db="EMBL/GenBank/DDBJ databases">
        <authorList>
            <person name="Sun Q."/>
            <person name="Mori K."/>
        </authorList>
    </citation>
    <scope>NUCLEOTIDE SEQUENCE [LARGE SCALE GENOMIC DNA]</scope>
    <source>
        <strain evidence="3 4">JCM 15389</strain>
    </source>
</reference>
<comment type="caution">
    <text evidence="3">The sequence shown here is derived from an EMBL/GenBank/DDBJ whole genome shotgun (WGS) entry which is preliminary data.</text>
</comment>